<evidence type="ECO:0000256" key="6">
    <source>
        <dbReference type="ARBA" id="ARBA00022777"/>
    </source>
</evidence>
<comment type="pathway">
    <text evidence="10">Isoprenoid biosynthesis; isopentenyl diphosphate biosynthesis via DXP pathway; isopentenyl diphosphate from 1-deoxy-D-xylulose 5-phosphate: step 3/6.</text>
</comment>
<dbReference type="GO" id="GO:0016114">
    <property type="term" value="P:terpenoid biosynthetic process"/>
    <property type="evidence" value="ECO:0007669"/>
    <property type="project" value="InterPro"/>
</dbReference>
<feature type="active site" evidence="10">
    <location>
        <position position="14"/>
    </location>
</feature>
<evidence type="ECO:0000256" key="8">
    <source>
        <dbReference type="ARBA" id="ARBA00023229"/>
    </source>
</evidence>
<feature type="domain" description="GHMP kinase N-terminal" evidence="11">
    <location>
        <begin position="105"/>
        <end position="182"/>
    </location>
</feature>
<dbReference type="Pfam" id="PF08544">
    <property type="entry name" value="GHMP_kinases_C"/>
    <property type="match status" value="1"/>
</dbReference>
<evidence type="ECO:0000313" key="13">
    <source>
        <dbReference type="EMBL" id="ONF97285.1"/>
    </source>
</evidence>
<dbReference type="PIRSF" id="PIRSF010376">
    <property type="entry name" value="IspE"/>
    <property type="match status" value="1"/>
</dbReference>
<dbReference type="InterPro" id="IPR006204">
    <property type="entry name" value="GHMP_kinase_N_dom"/>
</dbReference>
<evidence type="ECO:0000256" key="2">
    <source>
        <dbReference type="ARBA" id="ARBA00012052"/>
    </source>
</evidence>
<dbReference type="NCBIfam" id="NF011202">
    <property type="entry name" value="PRK14608.1"/>
    <property type="match status" value="1"/>
</dbReference>
<dbReference type="PANTHER" id="PTHR43527:SF2">
    <property type="entry name" value="4-DIPHOSPHOCYTIDYL-2-C-METHYL-D-ERYTHRITOL KINASE, CHLOROPLASTIC"/>
    <property type="match status" value="1"/>
</dbReference>
<gene>
    <name evidence="10 13" type="primary">ispE</name>
    <name evidence="13" type="ORF">SPHI_07220</name>
</gene>
<dbReference type="AlphaFoldDB" id="A0A1V2EXS7"/>
<keyword evidence="5 10" id="KW-0547">Nucleotide-binding</keyword>
<dbReference type="InterPro" id="IPR013750">
    <property type="entry name" value="GHMP_kinase_C_dom"/>
</dbReference>
<keyword evidence="4 10" id="KW-0808">Transferase</keyword>
<evidence type="ECO:0000259" key="12">
    <source>
        <dbReference type="Pfam" id="PF08544"/>
    </source>
</evidence>
<dbReference type="OrthoDB" id="9809438at2"/>
<feature type="binding site" evidence="10">
    <location>
        <begin position="133"/>
        <end position="143"/>
    </location>
    <ligand>
        <name>ATP</name>
        <dbReference type="ChEBI" id="CHEBI:30616"/>
    </ligand>
</feature>
<dbReference type="InterPro" id="IPR036554">
    <property type="entry name" value="GHMP_kinase_C_sf"/>
</dbReference>
<name>A0A1V2EXS7_9SPHN</name>
<dbReference type="InterPro" id="IPR014721">
    <property type="entry name" value="Ribsml_uS5_D2-typ_fold_subgr"/>
</dbReference>
<dbReference type="InterPro" id="IPR004424">
    <property type="entry name" value="IspE"/>
</dbReference>
<keyword evidence="14" id="KW-1185">Reference proteome</keyword>
<dbReference type="Proteomes" id="UP000188729">
    <property type="component" value="Unassembled WGS sequence"/>
</dbReference>
<dbReference type="SUPFAM" id="SSF55060">
    <property type="entry name" value="GHMP Kinase, C-terminal domain"/>
    <property type="match status" value="1"/>
</dbReference>
<evidence type="ECO:0000256" key="3">
    <source>
        <dbReference type="ARBA" id="ARBA00017473"/>
    </source>
</evidence>
<evidence type="ECO:0000256" key="9">
    <source>
        <dbReference type="ARBA" id="ARBA00032554"/>
    </source>
</evidence>
<dbReference type="RefSeq" id="WP_076743499.1">
    <property type="nucleotide sequence ID" value="NZ_MPSB01000002.1"/>
</dbReference>
<feature type="active site" evidence="10">
    <location>
        <position position="175"/>
    </location>
</feature>
<dbReference type="Gene3D" id="3.30.70.890">
    <property type="entry name" value="GHMP kinase, C-terminal domain"/>
    <property type="match status" value="1"/>
</dbReference>
<dbReference type="HAMAP" id="MF_00061">
    <property type="entry name" value="IspE"/>
    <property type="match status" value="1"/>
</dbReference>
<sequence>MISSDVIVEPAPAKLNLALHVRRRRADGYHDIETLFAFCRDGDVVTVADAEADSFAMTGPFAGALSGIARQPVLDPEGCCSPRAEEEAERRLRAGATAGVWPRDNLVTRAADAFRGAFGVTQRHAIVLEKNLPIASGIGGGSADAAATLRALARRHGVAHDAPGLLAIAAELGADVPACLGGRTAFGTGKGDALASLDGWSDTPVLLVNPGVAVSTAAVFTGWDGVDRGALDPADPLDGRNDLESPARAIAPVIGGVVALLAAQPGVTLARMSGSGATCFALFATPADRDAADAAVAHAAPDWWRLATTLA</sequence>
<feature type="domain" description="GHMP kinase C-terminal" evidence="12">
    <location>
        <begin position="238"/>
        <end position="296"/>
    </location>
</feature>
<keyword evidence="6 10" id="KW-0418">Kinase</keyword>
<evidence type="ECO:0000256" key="1">
    <source>
        <dbReference type="ARBA" id="ARBA00009684"/>
    </source>
</evidence>
<evidence type="ECO:0000313" key="14">
    <source>
        <dbReference type="Proteomes" id="UP000188729"/>
    </source>
</evidence>
<comment type="similarity">
    <text evidence="1 10">Belongs to the GHMP kinase family. IspE subfamily.</text>
</comment>
<comment type="caution">
    <text evidence="13">The sequence shown here is derived from an EMBL/GenBank/DDBJ whole genome shotgun (WGS) entry which is preliminary data.</text>
</comment>
<organism evidence="13 14">
    <name type="scientific">Sphingomonas jeddahensis</name>
    <dbReference type="NCBI Taxonomy" id="1915074"/>
    <lineage>
        <taxon>Bacteria</taxon>
        <taxon>Pseudomonadati</taxon>
        <taxon>Pseudomonadota</taxon>
        <taxon>Alphaproteobacteria</taxon>
        <taxon>Sphingomonadales</taxon>
        <taxon>Sphingomonadaceae</taxon>
        <taxon>Sphingomonas</taxon>
    </lineage>
</organism>
<evidence type="ECO:0000256" key="5">
    <source>
        <dbReference type="ARBA" id="ARBA00022741"/>
    </source>
</evidence>
<dbReference type="Pfam" id="PF00288">
    <property type="entry name" value="GHMP_kinases_N"/>
    <property type="match status" value="1"/>
</dbReference>
<evidence type="ECO:0000256" key="7">
    <source>
        <dbReference type="ARBA" id="ARBA00022840"/>
    </source>
</evidence>
<comment type="catalytic activity">
    <reaction evidence="10">
        <text>4-CDP-2-C-methyl-D-erythritol + ATP = 4-CDP-2-C-methyl-D-erythritol 2-phosphate + ADP + H(+)</text>
        <dbReference type="Rhea" id="RHEA:18437"/>
        <dbReference type="ChEBI" id="CHEBI:15378"/>
        <dbReference type="ChEBI" id="CHEBI:30616"/>
        <dbReference type="ChEBI" id="CHEBI:57823"/>
        <dbReference type="ChEBI" id="CHEBI:57919"/>
        <dbReference type="ChEBI" id="CHEBI:456216"/>
        <dbReference type="EC" id="2.7.1.148"/>
    </reaction>
</comment>
<dbReference type="UniPathway" id="UPA00056">
    <property type="reaction ID" value="UER00094"/>
</dbReference>
<keyword evidence="8 10" id="KW-0414">Isoprene biosynthesis</keyword>
<dbReference type="GO" id="GO:0005524">
    <property type="term" value="F:ATP binding"/>
    <property type="evidence" value="ECO:0007669"/>
    <property type="project" value="UniProtKB-UniRule"/>
</dbReference>
<evidence type="ECO:0000256" key="4">
    <source>
        <dbReference type="ARBA" id="ARBA00022679"/>
    </source>
</evidence>
<proteinExistence type="inferred from homology"/>
<dbReference type="Gene3D" id="3.30.230.10">
    <property type="match status" value="2"/>
</dbReference>
<dbReference type="SUPFAM" id="SSF54211">
    <property type="entry name" value="Ribosomal protein S5 domain 2-like"/>
    <property type="match status" value="1"/>
</dbReference>
<dbReference type="GO" id="GO:0019288">
    <property type="term" value="P:isopentenyl diphosphate biosynthetic process, methylerythritol 4-phosphate pathway"/>
    <property type="evidence" value="ECO:0007669"/>
    <property type="project" value="UniProtKB-UniRule"/>
</dbReference>
<dbReference type="EC" id="2.7.1.148" evidence="2 10"/>
<dbReference type="InterPro" id="IPR020568">
    <property type="entry name" value="Ribosomal_Su5_D2-typ_SF"/>
</dbReference>
<comment type="function">
    <text evidence="10">Catalyzes the phosphorylation of the position 2 hydroxy group of 4-diphosphocytidyl-2C-methyl-D-erythritol.</text>
</comment>
<dbReference type="PANTHER" id="PTHR43527">
    <property type="entry name" value="4-DIPHOSPHOCYTIDYL-2-C-METHYL-D-ERYTHRITOL KINASE, CHLOROPLASTIC"/>
    <property type="match status" value="1"/>
</dbReference>
<evidence type="ECO:0000256" key="10">
    <source>
        <dbReference type="HAMAP-Rule" id="MF_00061"/>
    </source>
</evidence>
<reference evidence="13 14" key="1">
    <citation type="submission" date="2016-11" db="EMBL/GenBank/DDBJ databases">
        <title>Genome sequence of Sphingomonas jeddahensis G39.</title>
        <authorList>
            <person name="Poehlein A."/>
            <person name="Wuebbeler J.H."/>
            <person name="Steinbuechel A."/>
            <person name="Daniel R."/>
        </authorList>
    </citation>
    <scope>NUCLEOTIDE SEQUENCE [LARGE SCALE GENOMIC DNA]</scope>
    <source>
        <strain evidence="13 14">G39</strain>
    </source>
</reference>
<dbReference type="STRING" id="1915074.SPHI_07220"/>
<protein>
    <recommendedName>
        <fullName evidence="3 10">4-diphosphocytidyl-2-C-methyl-D-erythritol kinase</fullName>
        <shortName evidence="10">CMK</shortName>
        <ecNumber evidence="2 10">2.7.1.148</ecNumber>
    </recommendedName>
    <alternativeName>
        <fullName evidence="9 10">4-(cytidine-5'-diphospho)-2-C-methyl-D-erythritol kinase</fullName>
    </alternativeName>
</protein>
<dbReference type="GO" id="GO:0050515">
    <property type="term" value="F:4-(cytidine 5'-diphospho)-2-C-methyl-D-erythritol kinase activity"/>
    <property type="evidence" value="ECO:0007669"/>
    <property type="project" value="UniProtKB-UniRule"/>
</dbReference>
<accession>A0A1V2EXS7</accession>
<evidence type="ECO:0000259" key="11">
    <source>
        <dbReference type="Pfam" id="PF00288"/>
    </source>
</evidence>
<keyword evidence="7 10" id="KW-0067">ATP-binding</keyword>
<dbReference type="EMBL" id="MPSB01000002">
    <property type="protein sequence ID" value="ONF97285.1"/>
    <property type="molecule type" value="Genomic_DNA"/>
</dbReference>